<dbReference type="EnsemblMetazoa" id="PPAI008800-RA">
    <property type="protein sequence ID" value="PPAI008800-PA"/>
    <property type="gene ID" value="PPAI008800"/>
</dbReference>
<dbReference type="Proteomes" id="UP000092462">
    <property type="component" value="Unassembled WGS sequence"/>
</dbReference>
<sequence>MEVNQVIPVIPLIGSEPQERFIGGKLPNKREVLCVFFHHHRTMRKTISEAVLRTVDELIPIWMAYSIPVIKAQNISKKIKEIFKQWQHIRKSTSRSESSSTQKKKEQDFKQNIEQLFDIALSNALELMEDEEHRRFLIQQREPGRQGMISEIKIEEARAAIASKRESEDRYGYKRHQGHGADVVKLEPEDLKEENSGEEIMESNGSESDEPFEIEPRRKNRKVQKNVFREKLATVCDNTGLSIRGAASVVTATIESLGLDVESYTISQSTVYRKRRRNRKNFVEQLKNNFKADPQVTLHWDGKILPDLVGRDNVDRIAVVLTGQSVSQLLGVPKLPSGTGKATAEQQWKNIDKKKFSPAPPKVLQQILNPEEIIEFAVEHIKKTQPRGDYLELLSLAIIFLGGIPPNGIKFCAPGCISRARWMGRAIYCLKMWLLRSSFRLPQKEEKGVLNVCIFVVQVYLKCWFRAPNSSGAPKNDVELVKDLLKHRNVDEGGANAALY</sequence>
<organism evidence="2 3">
    <name type="scientific">Phlebotomus papatasi</name>
    <name type="common">Sandfly</name>
    <dbReference type="NCBI Taxonomy" id="29031"/>
    <lineage>
        <taxon>Eukaryota</taxon>
        <taxon>Metazoa</taxon>
        <taxon>Ecdysozoa</taxon>
        <taxon>Arthropoda</taxon>
        <taxon>Hexapoda</taxon>
        <taxon>Insecta</taxon>
        <taxon>Pterygota</taxon>
        <taxon>Neoptera</taxon>
        <taxon>Endopterygota</taxon>
        <taxon>Diptera</taxon>
        <taxon>Nematocera</taxon>
        <taxon>Psychodoidea</taxon>
        <taxon>Psychodidae</taxon>
        <taxon>Phlebotomus</taxon>
        <taxon>Phlebotomus</taxon>
    </lineage>
</organism>
<keyword evidence="3" id="KW-1185">Reference proteome</keyword>
<reference evidence="2" key="1">
    <citation type="submission" date="2022-08" db="UniProtKB">
        <authorList>
            <consortium name="EnsemblMetazoa"/>
        </authorList>
    </citation>
    <scope>IDENTIFICATION</scope>
    <source>
        <strain evidence="2">Israel</strain>
    </source>
</reference>
<dbReference type="EMBL" id="AJVK01035589">
    <property type="status" value="NOT_ANNOTATED_CDS"/>
    <property type="molecule type" value="Genomic_DNA"/>
</dbReference>
<evidence type="ECO:0000256" key="1">
    <source>
        <dbReference type="SAM" id="MobiDB-lite"/>
    </source>
</evidence>
<dbReference type="AlphaFoldDB" id="A0A1B0EZ21"/>
<dbReference type="EMBL" id="AJVK01035590">
    <property type="status" value="NOT_ANNOTATED_CDS"/>
    <property type="molecule type" value="Genomic_DNA"/>
</dbReference>
<proteinExistence type="predicted"/>
<feature type="region of interest" description="Disordered" evidence="1">
    <location>
        <begin position="189"/>
        <end position="217"/>
    </location>
</feature>
<accession>A0A1B0EZ21</accession>
<dbReference type="VEuPathDB" id="VectorBase:PPAI008800"/>
<evidence type="ECO:0000313" key="2">
    <source>
        <dbReference type="EnsemblMetazoa" id="PPAI008800-PA"/>
    </source>
</evidence>
<evidence type="ECO:0000313" key="3">
    <source>
        <dbReference type="Proteomes" id="UP000092462"/>
    </source>
</evidence>
<name>A0A1B0EZ21_PHLPP</name>
<protein>
    <submittedName>
        <fullName evidence="2">Uncharacterized protein</fullName>
    </submittedName>
</protein>
<feature type="compositionally biased region" description="Acidic residues" evidence="1">
    <location>
        <begin position="196"/>
        <end position="213"/>
    </location>
</feature>